<dbReference type="GO" id="GO:0005829">
    <property type="term" value="C:cytosol"/>
    <property type="evidence" value="ECO:0007669"/>
    <property type="project" value="TreeGrafter"/>
</dbReference>
<dbReference type="InterPro" id="IPR011576">
    <property type="entry name" value="Pyridox_Oxase_N"/>
</dbReference>
<feature type="domain" description="Pyridoxamine 5'-phosphate oxidase N-terminal" evidence="3">
    <location>
        <begin position="25"/>
        <end position="127"/>
    </location>
</feature>
<dbReference type="SUPFAM" id="SSF50475">
    <property type="entry name" value="FMN-binding split barrel"/>
    <property type="match status" value="1"/>
</dbReference>
<organism evidence="4 5">
    <name type="scientific">Rubrobacter tropicus</name>
    <dbReference type="NCBI Taxonomy" id="2653851"/>
    <lineage>
        <taxon>Bacteria</taxon>
        <taxon>Bacillati</taxon>
        <taxon>Actinomycetota</taxon>
        <taxon>Rubrobacteria</taxon>
        <taxon>Rubrobacterales</taxon>
        <taxon>Rubrobacteraceae</taxon>
        <taxon>Rubrobacter</taxon>
    </lineage>
</organism>
<reference evidence="4 5" key="1">
    <citation type="submission" date="2019-10" db="EMBL/GenBank/DDBJ databases">
        <title>Rubrobacter sp nov SCSIO 52090 isolated from a deep-sea sediment in the South China Sea.</title>
        <authorList>
            <person name="Chen R.W."/>
        </authorList>
    </citation>
    <scope>NUCLEOTIDE SEQUENCE [LARGE SCALE GENOMIC DNA]</scope>
    <source>
        <strain evidence="4 5">SCSIO 52909</strain>
    </source>
</reference>
<dbReference type="KEGG" id="rub:GBA63_19945"/>
<dbReference type="Proteomes" id="UP000501452">
    <property type="component" value="Chromosome"/>
</dbReference>
<evidence type="ECO:0000313" key="4">
    <source>
        <dbReference type="EMBL" id="QIN84669.1"/>
    </source>
</evidence>
<dbReference type="Pfam" id="PF01243">
    <property type="entry name" value="PNPOx_N"/>
    <property type="match status" value="1"/>
</dbReference>
<evidence type="ECO:0000256" key="1">
    <source>
        <dbReference type="ARBA" id="ARBA00023002"/>
    </source>
</evidence>
<proteinExistence type="predicted"/>
<keyword evidence="5" id="KW-1185">Reference proteome</keyword>
<evidence type="ECO:0000313" key="5">
    <source>
        <dbReference type="Proteomes" id="UP000501452"/>
    </source>
</evidence>
<dbReference type="InterPro" id="IPR012349">
    <property type="entry name" value="Split_barrel_FMN-bd"/>
</dbReference>
<evidence type="ECO:0000259" key="3">
    <source>
        <dbReference type="Pfam" id="PF01243"/>
    </source>
</evidence>
<evidence type="ECO:0000256" key="2">
    <source>
        <dbReference type="SAM" id="MobiDB-lite"/>
    </source>
</evidence>
<dbReference type="GO" id="GO:0016627">
    <property type="term" value="F:oxidoreductase activity, acting on the CH-CH group of donors"/>
    <property type="evidence" value="ECO:0007669"/>
    <property type="project" value="TreeGrafter"/>
</dbReference>
<dbReference type="Gene3D" id="2.30.110.10">
    <property type="entry name" value="Electron Transport, Fmn-binding Protein, Chain A"/>
    <property type="match status" value="1"/>
</dbReference>
<protein>
    <submittedName>
        <fullName evidence="4">Pyridoxamine 5'-phosphate oxidase family protein</fullName>
    </submittedName>
</protein>
<name>A0A6G8QDW6_9ACTN</name>
<dbReference type="GO" id="GO:0070967">
    <property type="term" value="F:coenzyme F420 binding"/>
    <property type="evidence" value="ECO:0007669"/>
    <property type="project" value="TreeGrafter"/>
</dbReference>
<dbReference type="EMBL" id="CP045119">
    <property type="protein sequence ID" value="QIN84669.1"/>
    <property type="molecule type" value="Genomic_DNA"/>
</dbReference>
<feature type="region of interest" description="Disordered" evidence="2">
    <location>
        <begin position="1"/>
        <end position="22"/>
    </location>
</feature>
<dbReference type="RefSeq" id="WP_166179086.1">
    <property type="nucleotide sequence ID" value="NZ_CP045119.1"/>
</dbReference>
<keyword evidence="1" id="KW-0560">Oxidoreductase</keyword>
<dbReference type="AlphaFoldDB" id="A0A6G8QDW6"/>
<gene>
    <name evidence="4" type="ORF">GBA63_19945</name>
</gene>
<feature type="compositionally biased region" description="Basic and acidic residues" evidence="2">
    <location>
        <begin position="10"/>
        <end position="22"/>
    </location>
</feature>
<accession>A0A6G8QDW6</accession>
<sequence>MANRQPVTELDARFSSEDATPKAWQEGRRQLEGAEVYWLSTVRPDGSPHVTPLLAAWLDGALYFCTGPDERKAKNLARNPRCAVTTGCNELGEGLDVVVEGDAVRTTDDEKLRRVAGAYLSKYGEDWRFAVPGGAFYHDAGSLDGEDPGAAWVYEVAPKTVFGFGKGGPFSQTRWRF</sequence>
<dbReference type="PANTHER" id="PTHR35176:SF4">
    <property type="entry name" value="PYRIDOXAMINE 5'-PHOSPHATE OXIDASE-RELATED FMN-BINDING"/>
    <property type="match status" value="1"/>
</dbReference>
<dbReference type="InterPro" id="IPR052019">
    <property type="entry name" value="F420H2_bilvrd_red/Heme_oxyg"/>
</dbReference>
<dbReference type="PANTHER" id="PTHR35176">
    <property type="entry name" value="HEME OXYGENASE HI_0854-RELATED"/>
    <property type="match status" value="1"/>
</dbReference>